<sequence length="117" mass="13118">MNTTLLLYSGIMLLGTFISAVSQVILKKEAQKEHASKLKEYLNFPVMFAYALFFLTTFMCIVAYQVVPLSFGPVLESTSYLYVTVFGVLIFHEKITAKKVIALVLILSGIFIYSFGI</sequence>
<dbReference type="InterPro" id="IPR000620">
    <property type="entry name" value="EamA_dom"/>
</dbReference>
<organism evidence="4 5">
    <name type="scientific">Slackia heliotrinireducens (strain ATCC 29202 / DSM 20476 / NCTC 11029 / RHS 1)</name>
    <name type="common">Peptococcus heliotrinreducens</name>
    <dbReference type="NCBI Taxonomy" id="471855"/>
    <lineage>
        <taxon>Bacteria</taxon>
        <taxon>Bacillati</taxon>
        <taxon>Actinomycetota</taxon>
        <taxon>Coriobacteriia</taxon>
        <taxon>Eggerthellales</taxon>
        <taxon>Eggerthellaceae</taxon>
        <taxon>Slackia</taxon>
    </lineage>
</organism>
<evidence type="ECO:0000256" key="1">
    <source>
        <dbReference type="ARBA" id="ARBA00007362"/>
    </source>
</evidence>
<dbReference type="STRING" id="471855.Shel_14320"/>
<evidence type="ECO:0000313" key="4">
    <source>
        <dbReference type="EMBL" id="ACV22452.1"/>
    </source>
</evidence>
<feature type="transmembrane region" description="Helical" evidence="2">
    <location>
        <begin position="47"/>
        <end position="67"/>
    </location>
</feature>
<dbReference type="Proteomes" id="UP000002026">
    <property type="component" value="Chromosome"/>
</dbReference>
<keyword evidence="5" id="KW-1185">Reference proteome</keyword>
<feature type="domain" description="EamA" evidence="3">
    <location>
        <begin position="14"/>
        <end position="114"/>
    </location>
</feature>
<evidence type="ECO:0000259" key="3">
    <source>
        <dbReference type="Pfam" id="PF00892"/>
    </source>
</evidence>
<dbReference type="EMBL" id="CP001684">
    <property type="protein sequence ID" value="ACV22452.1"/>
    <property type="molecule type" value="Genomic_DNA"/>
</dbReference>
<dbReference type="Gene3D" id="1.10.3730.20">
    <property type="match status" value="1"/>
</dbReference>
<dbReference type="KEGG" id="shi:Shel_14320"/>
<feature type="transmembrane region" description="Helical" evidence="2">
    <location>
        <begin position="100"/>
        <end position="116"/>
    </location>
</feature>
<dbReference type="AlphaFoldDB" id="C7N6B7"/>
<name>C7N6B7_SLAHD</name>
<dbReference type="InterPro" id="IPR037185">
    <property type="entry name" value="EmrE-like"/>
</dbReference>
<reference evidence="4 5" key="1">
    <citation type="journal article" date="2009" name="Stand. Genomic Sci.">
        <title>Complete genome sequence of Slackia heliotrinireducens type strain (RHS 1).</title>
        <authorList>
            <person name="Pukall R."/>
            <person name="Lapidus A."/>
            <person name="Nolan M."/>
            <person name="Copeland A."/>
            <person name="Glavina Del Rio T."/>
            <person name="Lucas S."/>
            <person name="Chen F."/>
            <person name="Tice H."/>
            <person name="Cheng J.F."/>
            <person name="Chertkov O."/>
            <person name="Bruce D."/>
            <person name="Goodwin L."/>
            <person name="Kuske C."/>
            <person name="Brettin T."/>
            <person name="Detter J.C."/>
            <person name="Han C."/>
            <person name="Pitluck S."/>
            <person name="Pati A."/>
            <person name="Mavrommatis K."/>
            <person name="Ivanova N."/>
            <person name="Ovchinnikova G."/>
            <person name="Chen A."/>
            <person name="Palaniappan K."/>
            <person name="Schneider S."/>
            <person name="Rohde M."/>
            <person name="Chain P."/>
            <person name="D'haeseleer P."/>
            <person name="Goker M."/>
            <person name="Bristow J."/>
            <person name="Eisen J.A."/>
            <person name="Markowitz V."/>
            <person name="Kyrpides N.C."/>
            <person name="Klenk H.P."/>
            <person name="Hugenholtz P."/>
        </authorList>
    </citation>
    <scope>NUCLEOTIDE SEQUENCE [LARGE SCALE GENOMIC DNA]</scope>
    <source>
        <strain evidence="5">ATCC 29202 / DSM 20476 / NCTC 11029 / RHS 1</strain>
    </source>
</reference>
<evidence type="ECO:0000313" key="5">
    <source>
        <dbReference type="Proteomes" id="UP000002026"/>
    </source>
</evidence>
<feature type="transmembrane region" description="Helical" evidence="2">
    <location>
        <begin position="6"/>
        <end position="26"/>
    </location>
</feature>
<dbReference type="GO" id="GO:0016020">
    <property type="term" value="C:membrane"/>
    <property type="evidence" value="ECO:0007669"/>
    <property type="project" value="InterPro"/>
</dbReference>
<dbReference type="eggNOG" id="COG2076">
    <property type="taxonomic scope" value="Bacteria"/>
</dbReference>
<protein>
    <submittedName>
        <fullName evidence="4">Integral membrane protein DUF6</fullName>
    </submittedName>
</protein>
<accession>C7N6B7</accession>
<dbReference type="SUPFAM" id="SSF103481">
    <property type="entry name" value="Multidrug resistance efflux transporter EmrE"/>
    <property type="match status" value="1"/>
</dbReference>
<feature type="transmembrane region" description="Helical" evidence="2">
    <location>
        <begin position="73"/>
        <end position="91"/>
    </location>
</feature>
<keyword evidence="2" id="KW-0812">Transmembrane</keyword>
<dbReference type="HOGENOM" id="CLU_131462_7_0_11"/>
<evidence type="ECO:0000256" key="2">
    <source>
        <dbReference type="SAM" id="Phobius"/>
    </source>
</evidence>
<dbReference type="Pfam" id="PF00892">
    <property type="entry name" value="EamA"/>
    <property type="match status" value="1"/>
</dbReference>
<proteinExistence type="inferred from homology"/>
<keyword evidence="2" id="KW-1133">Transmembrane helix</keyword>
<keyword evidence="2" id="KW-0472">Membrane</keyword>
<comment type="similarity">
    <text evidence="1">Belongs to the EamA transporter family.</text>
</comment>
<gene>
    <name evidence="4" type="ordered locus">Shel_14320</name>
</gene>